<dbReference type="CDD" id="cd00063">
    <property type="entry name" value="FN3"/>
    <property type="match status" value="1"/>
</dbReference>
<evidence type="ECO:0000313" key="2">
    <source>
        <dbReference type="EMBL" id="KAK7459735.1"/>
    </source>
</evidence>
<accession>A0ABD0J5J8</accession>
<sequence>ELEPPHDVQHVNSTYESITIAWSDTTSENTGISYRVRYRPQKDDNNVPAAVEYTKETLFIITGRWLEPGTTYDVILAAVNSLGENSVDSPGILATTK</sequence>
<dbReference type="PROSITE" id="PS50853">
    <property type="entry name" value="FN3"/>
    <property type="match status" value="1"/>
</dbReference>
<feature type="non-terminal residue" evidence="2">
    <location>
        <position position="1"/>
    </location>
</feature>
<gene>
    <name evidence="2" type="ORF">BaRGS_00038943</name>
</gene>
<dbReference type="InterPro" id="IPR036116">
    <property type="entry name" value="FN3_sf"/>
</dbReference>
<reference evidence="2 3" key="1">
    <citation type="journal article" date="2023" name="Sci. Data">
        <title>Genome assembly of the Korean intertidal mud-creeper Batillaria attramentaria.</title>
        <authorList>
            <person name="Patra A.K."/>
            <person name="Ho P.T."/>
            <person name="Jun S."/>
            <person name="Lee S.J."/>
            <person name="Kim Y."/>
            <person name="Won Y.J."/>
        </authorList>
    </citation>
    <scope>NUCLEOTIDE SEQUENCE [LARGE SCALE GENOMIC DNA]</scope>
    <source>
        <strain evidence="2">Wonlab-2016</strain>
    </source>
</reference>
<organism evidence="2 3">
    <name type="scientific">Batillaria attramentaria</name>
    <dbReference type="NCBI Taxonomy" id="370345"/>
    <lineage>
        <taxon>Eukaryota</taxon>
        <taxon>Metazoa</taxon>
        <taxon>Spiralia</taxon>
        <taxon>Lophotrochozoa</taxon>
        <taxon>Mollusca</taxon>
        <taxon>Gastropoda</taxon>
        <taxon>Caenogastropoda</taxon>
        <taxon>Sorbeoconcha</taxon>
        <taxon>Cerithioidea</taxon>
        <taxon>Batillariidae</taxon>
        <taxon>Batillaria</taxon>
    </lineage>
</organism>
<dbReference type="Gene3D" id="2.60.40.10">
    <property type="entry name" value="Immunoglobulins"/>
    <property type="match status" value="1"/>
</dbReference>
<dbReference type="EMBL" id="JACVVK020000654">
    <property type="protein sequence ID" value="KAK7459735.1"/>
    <property type="molecule type" value="Genomic_DNA"/>
</dbReference>
<dbReference type="Proteomes" id="UP001519460">
    <property type="component" value="Unassembled WGS sequence"/>
</dbReference>
<evidence type="ECO:0000313" key="3">
    <source>
        <dbReference type="Proteomes" id="UP001519460"/>
    </source>
</evidence>
<keyword evidence="3" id="KW-1185">Reference proteome</keyword>
<evidence type="ECO:0000259" key="1">
    <source>
        <dbReference type="PROSITE" id="PS50853"/>
    </source>
</evidence>
<comment type="caution">
    <text evidence="2">The sequence shown here is derived from an EMBL/GenBank/DDBJ whole genome shotgun (WGS) entry which is preliminary data.</text>
</comment>
<feature type="non-terminal residue" evidence="2">
    <location>
        <position position="97"/>
    </location>
</feature>
<dbReference type="InterPro" id="IPR003961">
    <property type="entry name" value="FN3_dom"/>
</dbReference>
<proteinExistence type="predicted"/>
<feature type="domain" description="Fibronectin type-III" evidence="1">
    <location>
        <begin position="4"/>
        <end position="97"/>
    </location>
</feature>
<protein>
    <recommendedName>
        <fullName evidence="1">Fibronectin type-III domain-containing protein</fullName>
    </recommendedName>
</protein>
<dbReference type="SMART" id="SM00060">
    <property type="entry name" value="FN3"/>
    <property type="match status" value="1"/>
</dbReference>
<dbReference type="SUPFAM" id="SSF49265">
    <property type="entry name" value="Fibronectin type III"/>
    <property type="match status" value="1"/>
</dbReference>
<dbReference type="InterPro" id="IPR013783">
    <property type="entry name" value="Ig-like_fold"/>
</dbReference>
<dbReference type="Pfam" id="PF00041">
    <property type="entry name" value="fn3"/>
    <property type="match status" value="1"/>
</dbReference>
<name>A0ABD0J5J8_9CAEN</name>
<dbReference type="AlphaFoldDB" id="A0ABD0J5J8"/>